<evidence type="ECO:0000313" key="2">
    <source>
        <dbReference type="Proteomes" id="UP000194841"/>
    </source>
</evidence>
<organism evidence="1 2">
    <name type="scientific">Pseudoalteromonas ulvae</name>
    <dbReference type="NCBI Taxonomy" id="107327"/>
    <lineage>
        <taxon>Bacteria</taxon>
        <taxon>Pseudomonadati</taxon>
        <taxon>Pseudomonadota</taxon>
        <taxon>Gammaproteobacteria</taxon>
        <taxon>Alteromonadales</taxon>
        <taxon>Pseudoalteromonadaceae</taxon>
        <taxon>Pseudoalteromonas</taxon>
    </lineage>
</organism>
<comment type="caution">
    <text evidence="1">The sequence shown here is derived from an EMBL/GenBank/DDBJ whole genome shotgun (WGS) entry which is preliminary data.</text>
</comment>
<dbReference type="EMBL" id="MWPV01000006">
    <property type="protein sequence ID" value="OUL56374.1"/>
    <property type="molecule type" value="Genomic_DNA"/>
</dbReference>
<gene>
    <name evidence="1" type="ORF">B1199_17010</name>
</gene>
<keyword evidence="2" id="KW-1185">Reference proteome</keyword>
<dbReference type="Proteomes" id="UP000194841">
    <property type="component" value="Unassembled WGS sequence"/>
</dbReference>
<proteinExistence type="predicted"/>
<sequence length="390" mass="45346">MKFPLIKSLILVLLVLGLSYIYFSEEKQGLSYERINSAANNKVTNKAIDIKEVDLNVKPDSKQNPQIEKIKVDVQERYEKIQHLTGENSGKRMLSYEDNWCINNEDLTENDADYAEEQLKNWRLSRGYAKFWEGGNELANGLDLHSEDFPGENDELLNPYREADKNTLLRLADNDDMRALTTMINSNDYEMYDLRERFEISKKLIVLGDTSTGLINLVIYRLSKAQSAQRTGKDPVGYLKSALAYIEFGMMRGDAYSLSVLIRKLSGHDYSFSGLDPSKILDNEDFIEINQLARSYFDWANEVRHKKGLPSFEDVNDHRVSTMNNNNVLSEYYRDYPEIMESDFFPESWQKTYLKKTPCVERMVAKHHFLMTDIPKMREKIGRLEEDLEL</sequence>
<dbReference type="OrthoDB" id="6386669at2"/>
<reference evidence="1 2" key="1">
    <citation type="submission" date="2017-02" db="EMBL/GenBank/DDBJ databases">
        <title>Pseudoalteromonas ulvae TC14 Genome.</title>
        <authorList>
            <person name="Molmeret M."/>
        </authorList>
    </citation>
    <scope>NUCLEOTIDE SEQUENCE [LARGE SCALE GENOMIC DNA]</scope>
    <source>
        <strain evidence="1">TC14</strain>
    </source>
</reference>
<accession>A0A244CLA5</accession>
<name>A0A244CLA5_PSEDV</name>
<evidence type="ECO:0000313" key="1">
    <source>
        <dbReference type="EMBL" id="OUL56374.1"/>
    </source>
</evidence>
<dbReference type="RefSeq" id="WP_086745347.1">
    <property type="nucleotide sequence ID" value="NZ_MWPV01000006.1"/>
</dbReference>
<dbReference type="AlphaFoldDB" id="A0A244CLA5"/>
<protein>
    <submittedName>
        <fullName evidence="1">Uncharacterized protein</fullName>
    </submittedName>
</protein>